<comment type="caution">
    <text evidence="3">The sequence shown here is derived from an EMBL/GenBank/DDBJ whole genome shotgun (WGS) entry which is preliminary data.</text>
</comment>
<feature type="compositionally biased region" description="Low complexity" evidence="1">
    <location>
        <begin position="29"/>
        <end position="53"/>
    </location>
</feature>
<evidence type="ECO:0000313" key="4">
    <source>
        <dbReference type="Proteomes" id="UP000582231"/>
    </source>
</evidence>
<organism evidence="3 4">
    <name type="scientific">Nocardioides kongjuensis</name>
    <dbReference type="NCBI Taxonomy" id="349522"/>
    <lineage>
        <taxon>Bacteria</taxon>
        <taxon>Bacillati</taxon>
        <taxon>Actinomycetota</taxon>
        <taxon>Actinomycetes</taxon>
        <taxon>Propionibacteriales</taxon>
        <taxon>Nocardioidaceae</taxon>
        <taxon>Nocardioides</taxon>
    </lineage>
</organism>
<protein>
    <recommendedName>
        <fullName evidence="5">Secreted protein/lipoprotein</fullName>
    </recommendedName>
</protein>
<dbReference type="EMBL" id="JACCBF010000001">
    <property type="protein sequence ID" value="NYD29403.1"/>
    <property type="molecule type" value="Genomic_DNA"/>
</dbReference>
<name>A0A852R3N8_9ACTN</name>
<dbReference type="RefSeq" id="WP_246319007.1">
    <property type="nucleotide sequence ID" value="NZ_BAABEF010000001.1"/>
</dbReference>
<feature type="chain" id="PRO_5032750414" description="Secreted protein/lipoprotein" evidence="2">
    <location>
        <begin position="19"/>
        <end position="202"/>
    </location>
</feature>
<dbReference type="AlphaFoldDB" id="A0A852R3N8"/>
<keyword evidence="2" id="KW-0732">Signal</keyword>
<evidence type="ECO:0000313" key="3">
    <source>
        <dbReference type="EMBL" id="NYD29403.1"/>
    </source>
</evidence>
<gene>
    <name evidence="3" type="ORF">BJ958_000949</name>
</gene>
<proteinExistence type="predicted"/>
<feature type="signal peptide" evidence="2">
    <location>
        <begin position="1"/>
        <end position="18"/>
    </location>
</feature>
<reference evidence="3 4" key="1">
    <citation type="submission" date="2020-07" db="EMBL/GenBank/DDBJ databases">
        <title>Sequencing the genomes of 1000 actinobacteria strains.</title>
        <authorList>
            <person name="Klenk H.-P."/>
        </authorList>
    </citation>
    <scope>NUCLEOTIDE SEQUENCE [LARGE SCALE GENOMIC DNA]</scope>
    <source>
        <strain evidence="3 4">DSM 19082</strain>
    </source>
</reference>
<keyword evidence="4" id="KW-1185">Reference proteome</keyword>
<dbReference type="Proteomes" id="UP000582231">
    <property type="component" value="Unassembled WGS sequence"/>
</dbReference>
<accession>A0A852R3N8</accession>
<evidence type="ECO:0008006" key="5">
    <source>
        <dbReference type="Google" id="ProtNLM"/>
    </source>
</evidence>
<evidence type="ECO:0000256" key="2">
    <source>
        <dbReference type="SAM" id="SignalP"/>
    </source>
</evidence>
<feature type="region of interest" description="Disordered" evidence="1">
    <location>
        <begin position="18"/>
        <end position="53"/>
    </location>
</feature>
<evidence type="ECO:0000256" key="1">
    <source>
        <dbReference type="SAM" id="MobiDB-lite"/>
    </source>
</evidence>
<sequence>MTFLATGTLLLAAVSACAENDGDPPPTTPATSSQTGSTEPTTSPSPTSPNDAATANATAAMTDYYSVLDGLRADPSSDLKELETVAIGAQLNAVQTLVQRQRDQGQRQTGTTAISELKVQSVTLDNSDPDAGKVPTVVIDVCWDVTKVDVLDKSGKSIVSPDRPDTGWTRYTVANYEYAADPTGGWRVATGQDLKQMPCAAS</sequence>